<evidence type="ECO:0000256" key="4">
    <source>
        <dbReference type="ARBA" id="ARBA00023136"/>
    </source>
</evidence>
<dbReference type="Proteomes" id="UP000799324">
    <property type="component" value="Unassembled WGS sequence"/>
</dbReference>
<dbReference type="InterPro" id="IPR052337">
    <property type="entry name" value="SAT4-like"/>
</dbReference>
<dbReference type="GO" id="GO:0016020">
    <property type="term" value="C:membrane"/>
    <property type="evidence" value="ECO:0007669"/>
    <property type="project" value="UniProtKB-SubCell"/>
</dbReference>
<evidence type="ECO:0000256" key="3">
    <source>
        <dbReference type="ARBA" id="ARBA00022989"/>
    </source>
</evidence>
<feature type="transmembrane region" description="Helical" evidence="6">
    <location>
        <begin position="88"/>
        <end position="114"/>
    </location>
</feature>
<reference evidence="8" key="1">
    <citation type="journal article" date="2020" name="Stud. Mycol.">
        <title>101 Dothideomycetes genomes: a test case for predicting lifestyles and emergence of pathogens.</title>
        <authorList>
            <person name="Haridas S."/>
            <person name="Albert R."/>
            <person name="Binder M."/>
            <person name="Bloem J."/>
            <person name="Labutti K."/>
            <person name="Salamov A."/>
            <person name="Andreopoulos B."/>
            <person name="Baker S."/>
            <person name="Barry K."/>
            <person name="Bills G."/>
            <person name="Bluhm B."/>
            <person name="Cannon C."/>
            <person name="Castanera R."/>
            <person name="Culley D."/>
            <person name="Daum C."/>
            <person name="Ezra D."/>
            <person name="Gonzalez J."/>
            <person name="Henrissat B."/>
            <person name="Kuo A."/>
            <person name="Liang C."/>
            <person name="Lipzen A."/>
            <person name="Lutzoni F."/>
            <person name="Magnuson J."/>
            <person name="Mondo S."/>
            <person name="Nolan M."/>
            <person name="Ohm R."/>
            <person name="Pangilinan J."/>
            <person name="Park H.-J."/>
            <person name="Ramirez L."/>
            <person name="Alfaro M."/>
            <person name="Sun H."/>
            <person name="Tritt A."/>
            <person name="Yoshinaga Y."/>
            <person name="Zwiers L.-H."/>
            <person name="Turgeon B."/>
            <person name="Goodwin S."/>
            <person name="Spatafora J."/>
            <person name="Crous P."/>
            <person name="Grigoriev I."/>
        </authorList>
    </citation>
    <scope>NUCLEOTIDE SEQUENCE</scope>
    <source>
        <strain evidence="8">CBS 122681</strain>
    </source>
</reference>
<comment type="subcellular location">
    <subcellularLocation>
        <location evidence="1">Membrane</location>
        <topology evidence="1">Multi-pass membrane protein</topology>
    </subcellularLocation>
</comment>
<dbReference type="InterPro" id="IPR049326">
    <property type="entry name" value="Rhodopsin_dom_fungi"/>
</dbReference>
<sequence>MHFRRLSVAYCHGPALHMRGWRDPSTEGQLGKHMATADLRDVEHTLIVLWALQFPHAIALTATRCSIAILFLRVFFTPLYPKLRYIAYIGIASAVAWLVLMVCINLTHCIPIAYNWRLPLESSPQCFTYKPYSIFQAGCGLVLDGGIWLLAHFVVWDLQLRNAHKIAITVIFAFGLLNVIIAVFRISSVAALDYHGDILYDAVPAVIWAVAELSTAIALACCPLLRPLFEKMVPRRLTHIASGRYRTKNDASSIRVTTRIQVHPHSSRPRSPSGMRDSQALDFVVECQPKQQDLGSEPRRLHQDG</sequence>
<accession>A0A6A6TH94</accession>
<dbReference type="EMBL" id="MU004307">
    <property type="protein sequence ID" value="KAF2659399.1"/>
    <property type="molecule type" value="Genomic_DNA"/>
</dbReference>
<dbReference type="PANTHER" id="PTHR33048">
    <property type="entry name" value="PTH11-LIKE INTEGRAL MEMBRANE PROTEIN (AFU_ORTHOLOGUE AFUA_5G11245)"/>
    <property type="match status" value="1"/>
</dbReference>
<keyword evidence="9" id="KW-1185">Reference proteome</keyword>
<name>A0A6A6TH94_9PLEO</name>
<evidence type="ECO:0000256" key="5">
    <source>
        <dbReference type="ARBA" id="ARBA00038359"/>
    </source>
</evidence>
<keyword evidence="4 6" id="KW-0472">Membrane</keyword>
<keyword evidence="2 6" id="KW-0812">Transmembrane</keyword>
<organism evidence="8 9">
    <name type="scientific">Lophiostoma macrostomum CBS 122681</name>
    <dbReference type="NCBI Taxonomy" id="1314788"/>
    <lineage>
        <taxon>Eukaryota</taxon>
        <taxon>Fungi</taxon>
        <taxon>Dikarya</taxon>
        <taxon>Ascomycota</taxon>
        <taxon>Pezizomycotina</taxon>
        <taxon>Dothideomycetes</taxon>
        <taxon>Pleosporomycetidae</taxon>
        <taxon>Pleosporales</taxon>
        <taxon>Lophiostomataceae</taxon>
        <taxon>Lophiostoma</taxon>
    </lineage>
</organism>
<feature type="domain" description="Rhodopsin" evidence="7">
    <location>
        <begin position="28"/>
        <end position="231"/>
    </location>
</feature>
<feature type="transmembrane region" description="Helical" evidence="6">
    <location>
        <begin position="166"/>
        <end position="186"/>
    </location>
</feature>
<evidence type="ECO:0000256" key="1">
    <source>
        <dbReference type="ARBA" id="ARBA00004141"/>
    </source>
</evidence>
<feature type="transmembrane region" description="Helical" evidence="6">
    <location>
        <begin position="134"/>
        <end position="154"/>
    </location>
</feature>
<gene>
    <name evidence="8" type="ORF">K491DRAFT_194432</name>
</gene>
<dbReference type="AlphaFoldDB" id="A0A6A6TH94"/>
<evidence type="ECO:0000256" key="2">
    <source>
        <dbReference type="ARBA" id="ARBA00022692"/>
    </source>
</evidence>
<comment type="similarity">
    <text evidence="5">Belongs to the SAT4 family.</text>
</comment>
<dbReference type="Pfam" id="PF20684">
    <property type="entry name" value="Fung_rhodopsin"/>
    <property type="match status" value="1"/>
</dbReference>
<protein>
    <recommendedName>
        <fullName evidence="7">Rhodopsin domain-containing protein</fullName>
    </recommendedName>
</protein>
<feature type="transmembrane region" description="Helical" evidence="6">
    <location>
        <begin position="54"/>
        <end position="76"/>
    </location>
</feature>
<evidence type="ECO:0000256" key="6">
    <source>
        <dbReference type="SAM" id="Phobius"/>
    </source>
</evidence>
<dbReference type="OrthoDB" id="5401779at2759"/>
<keyword evidence="3 6" id="KW-1133">Transmembrane helix</keyword>
<proteinExistence type="inferred from homology"/>
<feature type="transmembrane region" description="Helical" evidence="6">
    <location>
        <begin position="206"/>
        <end position="229"/>
    </location>
</feature>
<evidence type="ECO:0000313" key="9">
    <source>
        <dbReference type="Proteomes" id="UP000799324"/>
    </source>
</evidence>
<evidence type="ECO:0000259" key="7">
    <source>
        <dbReference type="Pfam" id="PF20684"/>
    </source>
</evidence>
<evidence type="ECO:0000313" key="8">
    <source>
        <dbReference type="EMBL" id="KAF2659399.1"/>
    </source>
</evidence>
<dbReference type="PANTHER" id="PTHR33048:SF92">
    <property type="entry name" value="INTEGRAL MEMBRANE PROTEIN"/>
    <property type="match status" value="1"/>
</dbReference>